<protein>
    <submittedName>
        <fullName evidence="1">LPS biosynthesis choline kinase</fullName>
    </submittedName>
</protein>
<dbReference type="PATRIC" id="fig|1196324.3.peg.21"/>
<evidence type="ECO:0000313" key="2">
    <source>
        <dbReference type="Proteomes" id="UP000004080"/>
    </source>
</evidence>
<dbReference type="eggNOG" id="COG0510">
    <property type="taxonomic scope" value="Bacteria"/>
</dbReference>
<dbReference type="RefSeq" id="WP_007200133.1">
    <property type="nucleotide sequence ID" value="NZ_AKKV01000003.1"/>
</dbReference>
<dbReference type="STRING" id="1196324.A374_00110"/>
<comment type="caution">
    <text evidence="1">The sequence shown here is derived from an EMBL/GenBank/DDBJ whole genome shotgun (WGS) entry which is preliminary data.</text>
</comment>
<dbReference type="EMBL" id="AKKV01000003">
    <property type="protein sequence ID" value="EIT87456.1"/>
    <property type="molecule type" value="Genomic_DNA"/>
</dbReference>
<dbReference type="Proteomes" id="UP000004080">
    <property type="component" value="Unassembled WGS sequence"/>
</dbReference>
<reference evidence="1 2" key="1">
    <citation type="journal article" date="2012" name="J. Bacteriol.">
        <title>Genome of Bacillus macauensis ZFHKF-1, a Long-Chain-Forming Bacterium.</title>
        <authorList>
            <person name="Cai L."/>
            <person name="Zhang T."/>
        </authorList>
    </citation>
    <scope>NUCLEOTIDE SEQUENCE [LARGE SCALE GENOMIC DNA]</scope>
    <source>
        <strain evidence="1 2">ZFHKF-1</strain>
    </source>
</reference>
<dbReference type="AlphaFoldDB" id="I8J6P5"/>
<sequence length="289" mass="33657">MKSLPVLVESFFNNNDVIINSIDGLSGANPERGVFSYRINSINKSYILKNCTQKREFDIYTQHASFFKNNNINIPEIYFFCEEDGENWIIIEHIPHPFPKNRWKADTEQIFQLYKLHSKSLNSDIKINDPYQFIWDEELTERVQYLLPIELNATISHIKEQSQVIFTQFCIISGDSNPTNWGVRDNGILVSFDFERIGYGNPAIDLAITMPGFGSEDGSLEYEIAKKYISYWRNNTITFPFSVDQLTKQIKMAKVWSALDYLANNYKTMNQQNLASFLQQLMNRLKVHS</sequence>
<gene>
    <name evidence="1" type="ORF">A374_00110</name>
</gene>
<accession>I8J6P5</accession>
<evidence type="ECO:0000313" key="1">
    <source>
        <dbReference type="EMBL" id="EIT87456.1"/>
    </source>
</evidence>
<organism evidence="1 2">
    <name type="scientific">Fictibacillus macauensis ZFHKF-1</name>
    <dbReference type="NCBI Taxonomy" id="1196324"/>
    <lineage>
        <taxon>Bacteria</taxon>
        <taxon>Bacillati</taxon>
        <taxon>Bacillota</taxon>
        <taxon>Bacilli</taxon>
        <taxon>Bacillales</taxon>
        <taxon>Fictibacillaceae</taxon>
        <taxon>Fictibacillus</taxon>
    </lineage>
</organism>
<keyword evidence="2" id="KW-1185">Reference proteome</keyword>
<dbReference type="GO" id="GO:0016301">
    <property type="term" value="F:kinase activity"/>
    <property type="evidence" value="ECO:0007669"/>
    <property type="project" value="UniProtKB-KW"/>
</dbReference>
<keyword evidence="1" id="KW-0808">Transferase</keyword>
<keyword evidence="1" id="KW-0418">Kinase</keyword>
<dbReference type="OrthoDB" id="9800774at2"/>
<proteinExistence type="predicted"/>
<dbReference type="InterPro" id="IPR011009">
    <property type="entry name" value="Kinase-like_dom_sf"/>
</dbReference>
<name>I8J6P5_9BACL</name>
<dbReference type="SUPFAM" id="SSF56112">
    <property type="entry name" value="Protein kinase-like (PK-like)"/>
    <property type="match status" value="1"/>
</dbReference>